<dbReference type="InParanoid" id="K3XQ54"/>
<dbReference type="Pfam" id="PF02309">
    <property type="entry name" value="AUX_IAA"/>
    <property type="match status" value="1"/>
</dbReference>
<evidence type="ECO:0000256" key="7">
    <source>
        <dbReference type="ARBA" id="ARBA00023163"/>
    </source>
</evidence>
<sequence length="341" mass="36426">MNRRTEERVGARGTSGRQPGTFTCPAPAFMVRQNFITDTPDDPPGGSSACVCFRSLSACPELLTVAVVGEGSDGRAGAGPLLPLSGAAAGRPTGSRGPPGLMRKSLRNLTSDPRPTHYNQTVSAFPSPHLLSLAHTERQLQPRQPHPRRSAMSVETERSSTESSAASGLDFEDTALTLTLRLPGSASSSSSSSSSAFPDPDHKRPSSDADADRSSPIPAAAESSDAPPAPKARVVGWPPVRSYRKNALADVAGSCKAKQAAKFVKVAVDGAPYLRKVDLEAYAGYDQLLRALQDKFFSHFTIRKFADDERKLVDAVNGTEYVPTYEDKDGDWMLVGDVPWK</sequence>
<keyword evidence="5 10" id="KW-0678">Repressor</keyword>
<keyword evidence="14" id="KW-1185">Reference proteome</keyword>
<feature type="compositionally biased region" description="Basic and acidic residues" evidence="11">
    <location>
        <begin position="1"/>
        <end position="10"/>
    </location>
</feature>
<proteinExistence type="inferred from homology"/>
<organism evidence="13 14">
    <name type="scientific">Setaria italica</name>
    <name type="common">Foxtail millet</name>
    <name type="synonym">Panicum italicum</name>
    <dbReference type="NCBI Taxonomy" id="4555"/>
    <lineage>
        <taxon>Eukaryota</taxon>
        <taxon>Viridiplantae</taxon>
        <taxon>Streptophyta</taxon>
        <taxon>Embryophyta</taxon>
        <taxon>Tracheophyta</taxon>
        <taxon>Spermatophyta</taxon>
        <taxon>Magnoliopsida</taxon>
        <taxon>Liliopsida</taxon>
        <taxon>Poales</taxon>
        <taxon>Poaceae</taxon>
        <taxon>PACMAD clade</taxon>
        <taxon>Panicoideae</taxon>
        <taxon>Panicodae</taxon>
        <taxon>Paniceae</taxon>
        <taxon>Cenchrinae</taxon>
        <taxon>Setaria</taxon>
    </lineage>
</organism>
<evidence type="ECO:0000256" key="9">
    <source>
        <dbReference type="ARBA" id="ARBA00023294"/>
    </source>
</evidence>
<comment type="subcellular location">
    <subcellularLocation>
        <location evidence="2 10">Nucleus</location>
    </subcellularLocation>
</comment>
<dbReference type="EMBL" id="AGNK02002898">
    <property type="status" value="NOT_ANNOTATED_CDS"/>
    <property type="molecule type" value="Genomic_DNA"/>
</dbReference>
<evidence type="ECO:0000256" key="1">
    <source>
        <dbReference type="ARBA" id="ARBA00002159"/>
    </source>
</evidence>
<dbReference type="STRING" id="4555.K3XQ54"/>
<feature type="region of interest" description="Disordered" evidence="11">
    <location>
        <begin position="1"/>
        <end position="22"/>
    </location>
</feature>
<reference evidence="14" key="1">
    <citation type="journal article" date="2012" name="Nat. Biotechnol.">
        <title>Reference genome sequence of the model plant Setaria.</title>
        <authorList>
            <person name="Bennetzen J.L."/>
            <person name="Schmutz J."/>
            <person name="Wang H."/>
            <person name="Percifield R."/>
            <person name="Hawkins J."/>
            <person name="Pontaroli A.C."/>
            <person name="Estep M."/>
            <person name="Feng L."/>
            <person name="Vaughn J.N."/>
            <person name="Grimwood J."/>
            <person name="Jenkins J."/>
            <person name="Barry K."/>
            <person name="Lindquist E."/>
            <person name="Hellsten U."/>
            <person name="Deshpande S."/>
            <person name="Wang X."/>
            <person name="Wu X."/>
            <person name="Mitros T."/>
            <person name="Triplett J."/>
            <person name="Yang X."/>
            <person name="Ye C.Y."/>
            <person name="Mauro-Herrera M."/>
            <person name="Wang L."/>
            <person name="Li P."/>
            <person name="Sharma M."/>
            <person name="Sharma R."/>
            <person name="Ronald P.C."/>
            <person name="Panaud O."/>
            <person name="Kellogg E.A."/>
            <person name="Brutnell T.P."/>
            <person name="Doust A.N."/>
            <person name="Tuskan G.A."/>
            <person name="Rokhsar D."/>
            <person name="Devos K.M."/>
        </authorList>
    </citation>
    <scope>NUCLEOTIDE SEQUENCE [LARGE SCALE GENOMIC DNA]</scope>
    <source>
        <strain evidence="14">cv. Yugu1</strain>
    </source>
</reference>
<feature type="compositionally biased region" description="Low complexity" evidence="11">
    <location>
        <begin position="214"/>
        <end position="226"/>
    </location>
</feature>
<feature type="compositionally biased region" description="Basic and acidic residues" evidence="11">
    <location>
        <begin position="199"/>
        <end position="213"/>
    </location>
</feature>
<evidence type="ECO:0000259" key="12">
    <source>
        <dbReference type="PROSITE" id="PS51745"/>
    </source>
</evidence>
<evidence type="ECO:0000313" key="13">
    <source>
        <dbReference type="EnsemblPlants" id="KQL04668"/>
    </source>
</evidence>
<keyword evidence="8 10" id="KW-0539">Nucleus</keyword>
<feature type="compositionally biased region" description="Polar residues" evidence="11">
    <location>
        <begin position="107"/>
        <end position="123"/>
    </location>
</feature>
<dbReference type="GO" id="GO:0009734">
    <property type="term" value="P:auxin-activated signaling pathway"/>
    <property type="evidence" value="ECO:0007669"/>
    <property type="project" value="UniProtKB-UniRule"/>
</dbReference>
<dbReference type="PROSITE" id="PS51745">
    <property type="entry name" value="PB1"/>
    <property type="match status" value="1"/>
</dbReference>
<dbReference type="HOGENOM" id="CLU_814812_0_0_1"/>
<feature type="region of interest" description="Disordered" evidence="11">
    <location>
        <begin position="137"/>
        <end position="170"/>
    </location>
</feature>
<comment type="similarity">
    <text evidence="3 10">Belongs to the Aux/IAA family.</text>
</comment>
<name>K3XQ54_SETIT</name>
<evidence type="ECO:0000256" key="4">
    <source>
        <dbReference type="ARBA" id="ARBA00011726"/>
    </source>
</evidence>
<dbReference type="PANTHER" id="PTHR31734">
    <property type="entry name" value="AUXIN-RESPONSIVE PROTEIN IAA17"/>
    <property type="match status" value="1"/>
</dbReference>
<feature type="compositionally biased region" description="Low complexity" evidence="11">
    <location>
        <begin position="185"/>
        <end position="196"/>
    </location>
</feature>
<dbReference type="InterPro" id="IPR053793">
    <property type="entry name" value="PB1-like"/>
</dbReference>
<dbReference type="EnsemblPlants" id="KQL04668">
    <property type="protein sequence ID" value="KQL04668"/>
    <property type="gene ID" value="SETIT_004034mg"/>
</dbReference>
<reference evidence="13" key="2">
    <citation type="submission" date="2018-08" db="UniProtKB">
        <authorList>
            <consortium name="EnsemblPlants"/>
        </authorList>
    </citation>
    <scope>IDENTIFICATION</scope>
    <source>
        <strain evidence="13">Yugu1</strain>
    </source>
</reference>
<comment type="function">
    <text evidence="1 10">Aux/IAA proteins are short-lived transcriptional factors that function as repressors of early auxin response genes at low auxin concentrations.</text>
</comment>
<dbReference type="Gene3D" id="3.10.20.90">
    <property type="entry name" value="Phosphatidylinositol 3-kinase Catalytic Subunit, Chain A, domain 1"/>
    <property type="match status" value="1"/>
</dbReference>
<dbReference type="PANTHER" id="PTHR31734:SF34">
    <property type="entry name" value="AUXIN-RESPONSIVE PROTEIN IAA15"/>
    <property type="match status" value="1"/>
</dbReference>
<feature type="domain" description="PB1" evidence="12">
    <location>
        <begin position="261"/>
        <end position="341"/>
    </location>
</feature>
<keyword evidence="9 10" id="KW-0927">Auxin signaling pathway</keyword>
<feature type="compositionally biased region" description="Low complexity" evidence="11">
    <location>
        <begin position="83"/>
        <end position="92"/>
    </location>
</feature>
<evidence type="ECO:0000256" key="6">
    <source>
        <dbReference type="ARBA" id="ARBA00023015"/>
    </source>
</evidence>
<dbReference type="InterPro" id="IPR003311">
    <property type="entry name" value="AUX_IAA"/>
</dbReference>
<evidence type="ECO:0000256" key="3">
    <source>
        <dbReference type="ARBA" id="ARBA00006728"/>
    </source>
</evidence>
<evidence type="ECO:0000256" key="2">
    <source>
        <dbReference type="ARBA" id="ARBA00004123"/>
    </source>
</evidence>
<keyword evidence="7 10" id="KW-0804">Transcription</keyword>
<dbReference type="eggNOG" id="ENOG502RYMU">
    <property type="taxonomic scope" value="Eukaryota"/>
</dbReference>
<dbReference type="GO" id="GO:0005634">
    <property type="term" value="C:nucleus"/>
    <property type="evidence" value="ECO:0007669"/>
    <property type="project" value="UniProtKB-SubCell"/>
</dbReference>
<evidence type="ECO:0000256" key="5">
    <source>
        <dbReference type="ARBA" id="ARBA00022491"/>
    </source>
</evidence>
<feature type="region of interest" description="Disordered" evidence="11">
    <location>
        <begin position="83"/>
        <end position="123"/>
    </location>
</feature>
<dbReference type="InterPro" id="IPR033389">
    <property type="entry name" value="AUX/IAA_dom"/>
</dbReference>
<dbReference type="OMA" id="TERQLQP"/>
<comment type="subunit">
    <text evidence="4 10">Homodimers and heterodimers.</text>
</comment>
<keyword evidence="6 10" id="KW-0805">Transcription regulation</keyword>
<evidence type="ECO:0000256" key="11">
    <source>
        <dbReference type="SAM" id="MobiDB-lite"/>
    </source>
</evidence>
<evidence type="ECO:0000313" key="14">
    <source>
        <dbReference type="Proteomes" id="UP000004995"/>
    </source>
</evidence>
<feature type="region of interest" description="Disordered" evidence="11">
    <location>
        <begin position="182"/>
        <end position="235"/>
    </location>
</feature>
<dbReference type="SUPFAM" id="SSF54277">
    <property type="entry name" value="CAD &amp; PB1 domains"/>
    <property type="match status" value="1"/>
</dbReference>
<accession>K3XQ54</accession>
<protein>
    <recommendedName>
        <fullName evidence="10">Auxin-responsive protein</fullName>
    </recommendedName>
</protein>
<dbReference type="Proteomes" id="UP000004995">
    <property type="component" value="Unassembled WGS sequence"/>
</dbReference>
<evidence type="ECO:0000256" key="10">
    <source>
        <dbReference type="RuleBase" id="RU004549"/>
    </source>
</evidence>
<dbReference type="Gramene" id="KQL04668">
    <property type="protein sequence ID" value="KQL04668"/>
    <property type="gene ID" value="SETIT_004034mg"/>
</dbReference>
<evidence type="ECO:0000256" key="8">
    <source>
        <dbReference type="ARBA" id="ARBA00023242"/>
    </source>
</evidence>
<dbReference type="AlphaFoldDB" id="K3XQ54"/>
<dbReference type="GO" id="GO:0006355">
    <property type="term" value="P:regulation of DNA-templated transcription"/>
    <property type="evidence" value="ECO:0007669"/>
    <property type="project" value="InterPro"/>
</dbReference>